<evidence type="ECO:0000313" key="13">
    <source>
        <dbReference type="Proteomes" id="UP000075885"/>
    </source>
</evidence>
<dbReference type="InterPro" id="IPR030564">
    <property type="entry name" value="Myotubularin"/>
</dbReference>
<feature type="compositionally biased region" description="Gly residues" evidence="9">
    <location>
        <begin position="799"/>
        <end position="808"/>
    </location>
</feature>
<keyword evidence="4" id="KW-0963">Cytoplasm</keyword>
<feature type="region of interest" description="Disordered" evidence="9">
    <location>
        <begin position="717"/>
        <end position="775"/>
    </location>
</feature>
<feature type="compositionally biased region" description="Acidic residues" evidence="9">
    <location>
        <begin position="763"/>
        <end position="773"/>
    </location>
</feature>
<dbReference type="InterPro" id="IPR000387">
    <property type="entry name" value="Tyr_Pase_dom"/>
</dbReference>
<evidence type="ECO:0000256" key="3">
    <source>
        <dbReference type="ARBA" id="ARBA00007471"/>
    </source>
</evidence>
<dbReference type="PROSITE" id="PS51339">
    <property type="entry name" value="PPASE_MYOTUBULARIN"/>
    <property type="match status" value="1"/>
</dbReference>
<evidence type="ECO:0000256" key="9">
    <source>
        <dbReference type="SAM" id="MobiDB-lite"/>
    </source>
</evidence>
<comment type="similarity">
    <text evidence="3">Belongs to the protein-tyrosine phosphatase family. Non-receptor class myotubularin subfamily.</text>
</comment>
<feature type="active site" description="Phosphocysteine intermediate" evidence="7">
    <location>
        <position position="331"/>
    </location>
</feature>
<dbReference type="InterPro" id="IPR016130">
    <property type="entry name" value="Tyr_Pase_AS"/>
</dbReference>
<proteinExistence type="inferred from homology"/>
<dbReference type="CDD" id="cd13210">
    <property type="entry name" value="PH-GRAM_MTMR6-like"/>
    <property type="match status" value="1"/>
</dbReference>
<evidence type="ECO:0000256" key="1">
    <source>
        <dbReference type="ARBA" id="ARBA00004184"/>
    </source>
</evidence>
<dbReference type="PANTHER" id="PTHR10807">
    <property type="entry name" value="MYOTUBULARIN-RELATED"/>
    <property type="match status" value="1"/>
</dbReference>
<dbReference type="InterPro" id="IPR029021">
    <property type="entry name" value="Prot-tyrosine_phosphatase-like"/>
</dbReference>
<evidence type="ECO:0000259" key="11">
    <source>
        <dbReference type="PROSITE" id="PS51339"/>
    </source>
</evidence>
<dbReference type="VEuPathDB" id="VectorBase:AEPI006007"/>
<accession>A0A182PGE8</accession>
<dbReference type="AlphaFoldDB" id="A0A182PGE8"/>
<feature type="region of interest" description="Disordered" evidence="9">
    <location>
        <begin position="691"/>
        <end position="710"/>
    </location>
</feature>
<reference evidence="12" key="2">
    <citation type="submission" date="2020-05" db="UniProtKB">
        <authorList>
            <consortium name="EnsemblMetazoa"/>
        </authorList>
    </citation>
    <scope>IDENTIFICATION</scope>
    <source>
        <strain evidence="12">Epiroticus2</strain>
    </source>
</reference>
<evidence type="ECO:0000313" key="12">
    <source>
        <dbReference type="EnsemblMetazoa" id="AEPI006007-PA"/>
    </source>
</evidence>
<evidence type="ECO:0000259" key="10">
    <source>
        <dbReference type="PROSITE" id="PS50056"/>
    </source>
</evidence>
<feature type="binding site" evidence="8">
    <location>
        <begin position="269"/>
        <end position="270"/>
    </location>
    <ligand>
        <name>substrate</name>
    </ligand>
</feature>
<evidence type="ECO:0000256" key="2">
    <source>
        <dbReference type="ARBA" id="ARBA00004496"/>
    </source>
</evidence>
<feature type="binding site" evidence="8">
    <location>
        <begin position="331"/>
        <end position="337"/>
    </location>
    <ligand>
        <name>substrate</name>
    </ligand>
</feature>
<dbReference type="Proteomes" id="UP000075885">
    <property type="component" value="Unassembled WGS sequence"/>
</dbReference>
<name>A0A182PGE8_9DIPT</name>
<dbReference type="InterPro" id="IPR010569">
    <property type="entry name" value="Myotubularin-like_Pase_dom"/>
</dbReference>
<sequence>MLLFQIENVRMIDRYNSKNPTVGVLYLTATHLIFVDPDANKETWVLYMHIANVEKLPLSTTGSPLLIRCKTFLSITFVIPRERECHDVYTTLTKLYQPVHIKSLYCFQYTTAAKELPKAAGWDYFKLEHEFKRMRVPNDQWSACALNQNYELCDTYPQQIYVPADANTQILLGSSRFRSKGRLPALTYLHSNKASICRCSQPLSGFSARCLEDEQMLETIRKTNPNCNFMYVVDTRPRINAMANRAAGKGYENEANYENIKFQFLGIENIHTMRASLQKVIECCEQKSPTMSGFLSALESSGWLKHIRSILDTSCFIANAVDKGISVVVHCSDGWDRTAQVCSLAALMLDPYYRTIKGFQALIEKDWLAFGHKFSDRCGHIQNDPKEVSPVFTQLLECTWQLMQQRNDAFEFNERFLLILHDHVMSCQYGTFVGNCEKDRLDLRLAEKTFSLWGYMSNHLNEYINPLYRPEMDETIKPNLAPQNIKFWRGMYSRFESGIHPREPLEDLLIASKDHCTSLEDHVQHLTKRINSFKNMLSKSAKRLQGGSAALQSRYNADNARGPIEVNDNRYNYDRKLSELSAADDDHPLKTSDFSFSNLSISEYNNEVEKVNDDINSVAVEWKSLRSVVNCPTCSIPFDQITKKISFVLALTVFGTVCSCYAVDCMDLWDEESIAEMIEDDRRYEEAIRAGHDPYGDEDDDEEHAYSNEEEEILADPNEEHQDHEHGPRQGSNVQHAAEAEKHRHQRDAPAALELQPGADQLLNEEEPSDLEAAETHLFRPVFRYKSQYTERRRVRTPNGGGGGGIQS</sequence>
<evidence type="ECO:0000256" key="4">
    <source>
        <dbReference type="ARBA" id="ARBA00022490"/>
    </source>
</evidence>
<dbReference type="GO" id="GO:0012505">
    <property type="term" value="C:endomembrane system"/>
    <property type="evidence" value="ECO:0007669"/>
    <property type="project" value="UniProtKB-SubCell"/>
</dbReference>
<protein>
    <submittedName>
        <fullName evidence="12">Uncharacterized protein</fullName>
    </submittedName>
</protein>
<comment type="subcellular location">
    <subcellularLocation>
        <location evidence="2">Cytoplasm</location>
    </subcellularLocation>
    <subcellularLocation>
        <location evidence="1">Endomembrane system</location>
        <topology evidence="1">Peripheral membrane protein</topology>
    </subcellularLocation>
</comment>
<dbReference type="SMART" id="SM00404">
    <property type="entry name" value="PTPc_motif"/>
    <property type="match status" value="1"/>
</dbReference>
<dbReference type="GO" id="GO:0046856">
    <property type="term" value="P:phosphatidylinositol dephosphorylation"/>
    <property type="evidence" value="ECO:0007669"/>
    <property type="project" value="TreeGrafter"/>
</dbReference>
<dbReference type="Pfam" id="PF06602">
    <property type="entry name" value="Myotub-related"/>
    <property type="match status" value="1"/>
</dbReference>
<reference evidence="13" key="1">
    <citation type="submission" date="2013-03" db="EMBL/GenBank/DDBJ databases">
        <title>The Genome Sequence of Anopheles epiroticus epiroticus2.</title>
        <authorList>
            <consortium name="The Broad Institute Genomics Platform"/>
            <person name="Neafsey D.E."/>
            <person name="Howell P."/>
            <person name="Walker B."/>
            <person name="Young S.K."/>
            <person name="Zeng Q."/>
            <person name="Gargeya S."/>
            <person name="Fitzgerald M."/>
            <person name="Haas B."/>
            <person name="Abouelleil A."/>
            <person name="Allen A.W."/>
            <person name="Alvarado L."/>
            <person name="Arachchi H.M."/>
            <person name="Berlin A.M."/>
            <person name="Chapman S.B."/>
            <person name="Gainer-Dewar J."/>
            <person name="Goldberg J."/>
            <person name="Griggs A."/>
            <person name="Gujja S."/>
            <person name="Hansen M."/>
            <person name="Howarth C."/>
            <person name="Imamovic A."/>
            <person name="Ireland A."/>
            <person name="Larimer J."/>
            <person name="McCowan C."/>
            <person name="Murphy C."/>
            <person name="Pearson M."/>
            <person name="Poon T.W."/>
            <person name="Priest M."/>
            <person name="Roberts A."/>
            <person name="Saif S."/>
            <person name="Shea T."/>
            <person name="Sisk P."/>
            <person name="Sykes S."/>
            <person name="Wortman J."/>
            <person name="Nusbaum C."/>
            <person name="Birren B."/>
        </authorList>
    </citation>
    <scope>NUCLEOTIDE SEQUENCE [LARGE SCALE GENOMIC DNA]</scope>
    <source>
        <strain evidence="13">Epiroticus2</strain>
    </source>
</reference>
<feature type="compositionally biased region" description="Basic and acidic residues" evidence="9">
    <location>
        <begin position="718"/>
        <end position="728"/>
    </location>
</feature>
<feature type="domain" description="Myotubularin phosphatase" evidence="11">
    <location>
        <begin position="121"/>
        <end position="492"/>
    </location>
</feature>
<feature type="domain" description="Tyrosine specific protein phosphatases" evidence="10">
    <location>
        <begin position="301"/>
        <end position="362"/>
    </location>
</feature>
<dbReference type="STRING" id="199890.A0A182PGE8"/>
<dbReference type="CDD" id="cd14532">
    <property type="entry name" value="PTP-MTMR6-like"/>
    <property type="match status" value="1"/>
</dbReference>
<dbReference type="InterPro" id="IPR003595">
    <property type="entry name" value="Tyr_Pase_cat"/>
</dbReference>
<dbReference type="FunFam" id="2.30.29.30:FF:000135">
    <property type="entry name" value="Myotubularin related protein 6"/>
    <property type="match status" value="1"/>
</dbReference>
<dbReference type="PROSITE" id="PS50056">
    <property type="entry name" value="TYR_PHOSPHATASE_2"/>
    <property type="match status" value="1"/>
</dbReference>
<dbReference type="Pfam" id="PF21098">
    <property type="entry name" value="PH-GRAM_MTMR6-like"/>
    <property type="match status" value="1"/>
</dbReference>
<dbReference type="SUPFAM" id="SSF50729">
    <property type="entry name" value="PH domain-like"/>
    <property type="match status" value="1"/>
</dbReference>
<dbReference type="GO" id="GO:0004438">
    <property type="term" value="F:phosphatidylinositol-3-phosphate phosphatase activity"/>
    <property type="evidence" value="ECO:0007669"/>
    <property type="project" value="TreeGrafter"/>
</dbReference>
<dbReference type="SUPFAM" id="SSF52799">
    <property type="entry name" value="(Phosphotyrosine protein) phosphatases II"/>
    <property type="match status" value="1"/>
</dbReference>
<dbReference type="GO" id="GO:0005737">
    <property type="term" value="C:cytoplasm"/>
    <property type="evidence" value="ECO:0007669"/>
    <property type="project" value="UniProtKB-SubCell"/>
</dbReference>
<dbReference type="InterPro" id="IPR048994">
    <property type="entry name" value="PH-GRAM_MTMR6-9"/>
</dbReference>
<keyword evidence="5" id="KW-0378">Hydrolase</keyword>
<dbReference type="EnsemblMetazoa" id="AEPI006007-RA">
    <property type="protein sequence ID" value="AEPI006007-PA"/>
    <property type="gene ID" value="AEPI006007"/>
</dbReference>
<evidence type="ECO:0000256" key="5">
    <source>
        <dbReference type="ARBA" id="ARBA00022801"/>
    </source>
</evidence>
<keyword evidence="13" id="KW-1185">Reference proteome</keyword>
<dbReference type="PROSITE" id="PS00383">
    <property type="entry name" value="TYR_PHOSPHATASE_1"/>
    <property type="match status" value="1"/>
</dbReference>
<keyword evidence="6" id="KW-0443">Lipid metabolism</keyword>
<organism evidence="12 13">
    <name type="scientific">Anopheles epiroticus</name>
    <dbReference type="NCBI Taxonomy" id="199890"/>
    <lineage>
        <taxon>Eukaryota</taxon>
        <taxon>Metazoa</taxon>
        <taxon>Ecdysozoa</taxon>
        <taxon>Arthropoda</taxon>
        <taxon>Hexapoda</taxon>
        <taxon>Insecta</taxon>
        <taxon>Pterygota</taxon>
        <taxon>Neoptera</taxon>
        <taxon>Endopterygota</taxon>
        <taxon>Diptera</taxon>
        <taxon>Nematocera</taxon>
        <taxon>Culicoidea</taxon>
        <taxon>Culicidae</taxon>
        <taxon>Anophelinae</taxon>
        <taxon>Anopheles</taxon>
    </lineage>
</organism>
<dbReference type="GO" id="GO:0106018">
    <property type="term" value="F:phosphatidylinositol-3,5-bisphosphate phosphatase activity"/>
    <property type="evidence" value="ECO:0007669"/>
    <property type="project" value="TreeGrafter"/>
</dbReference>
<dbReference type="InterPro" id="IPR011993">
    <property type="entry name" value="PH-like_dom_sf"/>
</dbReference>
<dbReference type="PANTHER" id="PTHR10807:SF8">
    <property type="entry name" value="PHOSPHATIDYLINOSITOL-3-PHOSPHATE PHOSPHATASE"/>
    <property type="match status" value="1"/>
</dbReference>
<feature type="compositionally biased region" description="Acidic residues" evidence="9">
    <location>
        <begin position="696"/>
        <end position="710"/>
    </location>
</feature>
<evidence type="ECO:0000256" key="7">
    <source>
        <dbReference type="PIRSR" id="PIRSR630564-1"/>
    </source>
</evidence>
<evidence type="ECO:0000256" key="6">
    <source>
        <dbReference type="ARBA" id="ARBA00023098"/>
    </source>
</evidence>
<dbReference type="Gene3D" id="2.30.29.30">
    <property type="entry name" value="Pleckstrin-homology domain (PH domain)/Phosphotyrosine-binding domain (PTB)"/>
    <property type="match status" value="1"/>
</dbReference>
<evidence type="ECO:0000256" key="8">
    <source>
        <dbReference type="PIRSR" id="PIRSR630564-2"/>
    </source>
</evidence>
<feature type="region of interest" description="Disordered" evidence="9">
    <location>
        <begin position="787"/>
        <end position="808"/>
    </location>
</feature>